<keyword evidence="3 6" id="KW-0812">Transmembrane</keyword>
<dbReference type="PANTHER" id="PTHR12608">
    <property type="entry name" value="TRANSMEMBRANE PROTEIN HTP-1 RELATED"/>
    <property type="match status" value="1"/>
</dbReference>
<protein>
    <recommendedName>
        <fullName evidence="6">GDT1 family protein</fullName>
    </recommendedName>
</protein>
<comment type="subcellular location">
    <subcellularLocation>
        <location evidence="1 6">Membrane</location>
        <topology evidence="1 6">Multi-pass membrane protein</topology>
    </subcellularLocation>
</comment>
<dbReference type="InParanoid" id="A0A1D2VRX0"/>
<dbReference type="InterPro" id="IPR001727">
    <property type="entry name" value="GDT1-like"/>
</dbReference>
<dbReference type="GO" id="GO:0005794">
    <property type="term" value="C:Golgi apparatus"/>
    <property type="evidence" value="ECO:0007669"/>
    <property type="project" value="TreeGrafter"/>
</dbReference>
<dbReference type="PANTHER" id="PTHR12608:SF1">
    <property type="entry name" value="TRANSMEMBRANE PROTEIN 165"/>
    <property type="match status" value="1"/>
</dbReference>
<keyword evidence="6" id="KW-0732">Signal</keyword>
<evidence type="ECO:0000256" key="2">
    <source>
        <dbReference type="ARBA" id="ARBA00009190"/>
    </source>
</evidence>
<keyword evidence="4 6" id="KW-1133">Transmembrane helix</keyword>
<feature type="transmembrane region" description="Helical" evidence="6">
    <location>
        <begin position="323"/>
        <end position="341"/>
    </location>
</feature>
<feature type="transmembrane region" description="Helical" evidence="6">
    <location>
        <begin position="252"/>
        <end position="270"/>
    </location>
</feature>
<organism evidence="8 9">
    <name type="scientific">Ascoidea rubescens DSM 1968</name>
    <dbReference type="NCBI Taxonomy" id="1344418"/>
    <lineage>
        <taxon>Eukaryota</taxon>
        <taxon>Fungi</taxon>
        <taxon>Dikarya</taxon>
        <taxon>Ascomycota</taxon>
        <taxon>Saccharomycotina</taxon>
        <taxon>Saccharomycetes</taxon>
        <taxon>Ascoideaceae</taxon>
        <taxon>Ascoidea</taxon>
    </lineage>
</organism>
<feature type="region of interest" description="Disordered" evidence="7">
    <location>
        <begin position="77"/>
        <end position="97"/>
    </location>
</feature>
<dbReference type="AlphaFoldDB" id="A0A1D2VRX0"/>
<feature type="compositionally biased region" description="Polar residues" evidence="7">
    <location>
        <begin position="85"/>
        <end position="97"/>
    </location>
</feature>
<dbReference type="GO" id="GO:0032472">
    <property type="term" value="P:Golgi calcium ion transport"/>
    <property type="evidence" value="ECO:0007669"/>
    <property type="project" value="TreeGrafter"/>
</dbReference>
<feature type="transmembrane region" description="Helical" evidence="6">
    <location>
        <begin position="169"/>
        <end position="187"/>
    </location>
</feature>
<keyword evidence="5 6" id="KW-0472">Membrane</keyword>
<dbReference type="PROSITE" id="PS01214">
    <property type="entry name" value="UPF0016"/>
    <property type="match status" value="1"/>
</dbReference>
<feature type="transmembrane region" description="Helical" evidence="6">
    <location>
        <begin position="290"/>
        <end position="311"/>
    </location>
</feature>
<evidence type="ECO:0000256" key="1">
    <source>
        <dbReference type="ARBA" id="ARBA00004141"/>
    </source>
</evidence>
<dbReference type="GeneID" id="30962237"/>
<feature type="chain" id="PRO_5017495253" description="GDT1 family protein" evidence="6">
    <location>
        <begin position="25"/>
        <end position="353"/>
    </location>
</feature>
<dbReference type="Proteomes" id="UP000095038">
    <property type="component" value="Unassembled WGS sequence"/>
</dbReference>
<evidence type="ECO:0000313" key="9">
    <source>
        <dbReference type="Proteomes" id="UP000095038"/>
    </source>
</evidence>
<gene>
    <name evidence="8" type="ORF">ASCRUDRAFT_104693</name>
</gene>
<name>A0A1D2VRX0_9ASCO</name>
<dbReference type="EMBL" id="KV454475">
    <property type="protein sequence ID" value="ODV64351.1"/>
    <property type="molecule type" value="Genomic_DNA"/>
</dbReference>
<comment type="similarity">
    <text evidence="2 6">Belongs to the GDT1 family.</text>
</comment>
<dbReference type="InterPro" id="IPR049555">
    <property type="entry name" value="GDT1-like_CS"/>
</dbReference>
<dbReference type="FunCoup" id="A0A1D2VRX0">
    <property type="interactions" value="673"/>
</dbReference>
<accession>A0A1D2VRX0</accession>
<proteinExistence type="inferred from homology"/>
<dbReference type="GO" id="GO:0015085">
    <property type="term" value="F:calcium ion transmembrane transporter activity"/>
    <property type="evidence" value="ECO:0007669"/>
    <property type="project" value="TreeGrafter"/>
</dbReference>
<reference evidence="9" key="1">
    <citation type="submission" date="2016-05" db="EMBL/GenBank/DDBJ databases">
        <title>Comparative genomics of biotechnologically important yeasts.</title>
        <authorList>
            <consortium name="DOE Joint Genome Institute"/>
            <person name="Riley R."/>
            <person name="Haridas S."/>
            <person name="Wolfe K.H."/>
            <person name="Lopes M.R."/>
            <person name="Hittinger C.T."/>
            <person name="Goker M."/>
            <person name="Salamov A."/>
            <person name="Wisecaver J."/>
            <person name="Long T.M."/>
            <person name="Aerts A.L."/>
            <person name="Barry K."/>
            <person name="Choi C."/>
            <person name="Clum A."/>
            <person name="Coughlan A.Y."/>
            <person name="Deshpande S."/>
            <person name="Douglass A.P."/>
            <person name="Hanson S.J."/>
            <person name="Klenk H.-P."/>
            <person name="Labutti K."/>
            <person name="Lapidus A."/>
            <person name="Lindquist E."/>
            <person name="Lipzen A."/>
            <person name="Meier-Kolthoff J.P."/>
            <person name="Ohm R.A."/>
            <person name="Otillar R.P."/>
            <person name="Pangilinan J."/>
            <person name="Peng Y."/>
            <person name="Rokas A."/>
            <person name="Rosa C.A."/>
            <person name="Scheuner C."/>
            <person name="Sibirny A.A."/>
            <person name="Slot J.C."/>
            <person name="Stielow J.B."/>
            <person name="Sun H."/>
            <person name="Kurtzman C.P."/>
            <person name="Blackwell M."/>
            <person name="Grigoriev I.V."/>
            <person name="Jeffries T.W."/>
        </authorList>
    </citation>
    <scope>NUCLEOTIDE SEQUENCE [LARGE SCALE GENOMIC DNA]</scope>
    <source>
        <strain evidence="9">DSM 1968</strain>
    </source>
</reference>
<feature type="signal peptide" evidence="6">
    <location>
        <begin position="1"/>
        <end position="24"/>
    </location>
</feature>
<keyword evidence="9" id="KW-1185">Reference proteome</keyword>
<evidence type="ECO:0000256" key="7">
    <source>
        <dbReference type="SAM" id="MobiDB-lite"/>
    </source>
</evidence>
<dbReference type="STRING" id="1344418.A0A1D2VRX0"/>
<dbReference type="OrthoDB" id="442680at2759"/>
<evidence type="ECO:0000256" key="3">
    <source>
        <dbReference type="ARBA" id="ARBA00022692"/>
    </source>
</evidence>
<dbReference type="GO" id="GO:0000329">
    <property type="term" value="C:fungal-type vacuole membrane"/>
    <property type="evidence" value="ECO:0007669"/>
    <property type="project" value="TreeGrafter"/>
</dbReference>
<sequence>MKLFSCNTLLVFVSYLLLGSLTSSLSIENSGSPSNSIKDQKLKAFNDKSPVKFEYVNNQPIPIQIAKKGVRVVQNPINPEIPENSEGSTSSDAAQNDQPDDDTLHSFLMSILMIISSEIGDKTFLIAALMAMRSPRVVVFSAAFSALLLMTILSGVIGHALPALLPQKYTQFAASILFLVFGYKLLIEGLAMSHELGVNEEIAEVEEEILSKELGSSGLDIESCSSSLAFSKTNTNNTESFLKQIGTQLKELSSFIFSPTWVKVFLMTFLGEWGDRSQIATIALAAGSDYWFVIIGGIIGHGLCTSAAVLGGKYLASKISIRMVTLGGAATFFLFAILYMYEAVYGFHLIKLK</sequence>
<evidence type="ECO:0000256" key="4">
    <source>
        <dbReference type="ARBA" id="ARBA00022989"/>
    </source>
</evidence>
<dbReference type="RefSeq" id="XP_020050658.1">
    <property type="nucleotide sequence ID" value="XM_020188601.1"/>
</dbReference>
<evidence type="ECO:0000313" key="8">
    <source>
        <dbReference type="EMBL" id="ODV64351.1"/>
    </source>
</evidence>
<dbReference type="GO" id="GO:0005384">
    <property type="term" value="F:manganese ion transmembrane transporter activity"/>
    <property type="evidence" value="ECO:0007669"/>
    <property type="project" value="TreeGrafter"/>
</dbReference>
<evidence type="ECO:0000256" key="5">
    <source>
        <dbReference type="ARBA" id="ARBA00023136"/>
    </source>
</evidence>
<feature type="transmembrane region" description="Helical" evidence="6">
    <location>
        <begin position="137"/>
        <end position="157"/>
    </location>
</feature>
<dbReference type="GO" id="GO:0032468">
    <property type="term" value="P:Golgi calcium ion homeostasis"/>
    <property type="evidence" value="ECO:0007669"/>
    <property type="project" value="TreeGrafter"/>
</dbReference>
<evidence type="ECO:0000256" key="6">
    <source>
        <dbReference type="RuleBase" id="RU365102"/>
    </source>
</evidence>
<dbReference type="Pfam" id="PF01169">
    <property type="entry name" value="GDT1"/>
    <property type="match status" value="2"/>
</dbReference>